<dbReference type="AlphaFoldDB" id="A0A8X6IBP4"/>
<dbReference type="EMBL" id="BMAW01089223">
    <property type="protein sequence ID" value="GFS38716.1"/>
    <property type="molecule type" value="Genomic_DNA"/>
</dbReference>
<proteinExistence type="predicted"/>
<evidence type="ECO:0000313" key="1">
    <source>
        <dbReference type="EMBL" id="GFS38716.1"/>
    </source>
</evidence>
<dbReference type="Proteomes" id="UP000887013">
    <property type="component" value="Unassembled WGS sequence"/>
</dbReference>
<reference evidence="1" key="1">
    <citation type="submission" date="2020-08" db="EMBL/GenBank/DDBJ databases">
        <title>Multicomponent nature underlies the extraordinary mechanical properties of spider dragline silk.</title>
        <authorList>
            <person name="Kono N."/>
            <person name="Nakamura H."/>
            <person name="Mori M."/>
            <person name="Yoshida Y."/>
            <person name="Ohtoshi R."/>
            <person name="Malay A.D."/>
            <person name="Moran D.A.P."/>
            <person name="Tomita M."/>
            <person name="Numata K."/>
            <person name="Arakawa K."/>
        </authorList>
    </citation>
    <scope>NUCLEOTIDE SEQUENCE</scope>
</reference>
<name>A0A8X6IBP4_NEPPI</name>
<sequence length="83" mass="9679">MDKRFEETSSFIVQADRGRIKRISQVKDDIAADVVERPIREQREHAVFAPYQGKWGYLKDKVYQENIGNGADLKREPHPLVHT</sequence>
<accession>A0A8X6IBP4</accession>
<evidence type="ECO:0000313" key="2">
    <source>
        <dbReference type="Proteomes" id="UP000887013"/>
    </source>
</evidence>
<gene>
    <name evidence="1" type="ORF">NPIL_609361</name>
</gene>
<comment type="caution">
    <text evidence="1">The sequence shown here is derived from an EMBL/GenBank/DDBJ whole genome shotgun (WGS) entry which is preliminary data.</text>
</comment>
<organism evidence="1 2">
    <name type="scientific">Nephila pilipes</name>
    <name type="common">Giant wood spider</name>
    <name type="synonym">Nephila maculata</name>
    <dbReference type="NCBI Taxonomy" id="299642"/>
    <lineage>
        <taxon>Eukaryota</taxon>
        <taxon>Metazoa</taxon>
        <taxon>Ecdysozoa</taxon>
        <taxon>Arthropoda</taxon>
        <taxon>Chelicerata</taxon>
        <taxon>Arachnida</taxon>
        <taxon>Araneae</taxon>
        <taxon>Araneomorphae</taxon>
        <taxon>Entelegynae</taxon>
        <taxon>Araneoidea</taxon>
        <taxon>Nephilidae</taxon>
        <taxon>Nephila</taxon>
    </lineage>
</organism>
<keyword evidence="2" id="KW-1185">Reference proteome</keyword>
<protein>
    <submittedName>
        <fullName evidence="1">Uncharacterized protein</fullName>
    </submittedName>
</protein>